<dbReference type="InterPro" id="IPR029063">
    <property type="entry name" value="SAM-dependent_MTases_sf"/>
</dbReference>
<dbReference type="EC" id="2.1.1.77" evidence="3"/>
<evidence type="ECO:0000256" key="3">
    <source>
        <dbReference type="ARBA" id="ARBA00011890"/>
    </source>
</evidence>
<evidence type="ECO:0000313" key="9">
    <source>
        <dbReference type="Proteomes" id="UP000078561"/>
    </source>
</evidence>
<keyword evidence="4" id="KW-0963">Cytoplasm</keyword>
<dbReference type="PANTHER" id="PTHR11579">
    <property type="entry name" value="PROTEIN-L-ISOASPARTATE O-METHYLTRANSFERASE"/>
    <property type="match status" value="1"/>
</dbReference>
<evidence type="ECO:0000256" key="7">
    <source>
        <dbReference type="ARBA" id="ARBA00022691"/>
    </source>
</evidence>
<dbReference type="Proteomes" id="UP000078561">
    <property type="component" value="Unassembled WGS sequence"/>
</dbReference>
<dbReference type="AlphaFoldDB" id="A0A163MUS7"/>
<protein>
    <recommendedName>
        <fullName evidence="3">protein-L-isoaspartate(D-aspartate) O-methyltransferase</fullName>
        <ecNumber evidence="3">2.1.1.77</ecNumber>
    </recommendedName>
</protein>
<dbReference type="FunCoup" id="A0A163MUS7">
    <property type="interactions" value="509"/>
</dbReference>
<reference evidence="8" key="1">
    <citation type="submission" date="2016-04" db="EMBL/GenBank/DDBJ databases">
        <authorList>
            <person name="Evans L.H."/>
            <person name="Alamgir A."/>
            <person name="Owens N."/>
            <person name="Weber N.D."/>
            <person name="Virtaneva K."/>
            <person name="Barbian K."/>
            <person name="Babar A."/>
            <person name="Rosenke K."/>
        </authorList>
    </citation>
    <scope>NUCLEOTIDE SEQUENCE [LARGE SCALE GENOMIC DNA]</scope>
    <source>
        <strain evidence="8">CBS 101.48</strain>
    </source>
</reference>
<dbReference type="GO" id="GO:0004719">
    <property type="term" value="F:protein-L-isoaspartate (D-aspartate) O-methyltransferase activity"/>
    <property type="evidence" value="ECO:0007669"/>
    <property type="project" value="UniProtKB-EC"/>
</dbReference>
<gene>
    <name evidence="8" type="primary">ABSGL_14567.1 scaffold 14663</name>
</gene>
<dbReference type="InterPro" id="IPR000682">
    <property type="entry name" value="PCMT"/>
</dbReference>
<dbReference type="STRING" id="4829.A0A163MUS7"/>
<evidence type="ECO:0000256" key="4">
    <source>
        <dbReference type="ARBA" id="ARBA00022490"/>
    </source>
</evidence>
<keyword evidence="6" id="KW-0808">Transferase</keyword>
<dbReference type="SUPFAM" id="SSF53335">
    <property type="entry name" value="S-adenosyl-L-methionine-dependent methyltransferases"/>
    <property type="match status" value="1"/>
</dbReference>
<dbReference type="PANTHER" id="PTHR11579:SF0">
    <property type="entry name" value="PROTEIN-L-ISOASPARTATE(D-ASPARTATE) O-METHYLTRANSFERASE"/>
    <property type="match status" value="1"/>
</dbReference>
<dbReference type="OMA" id="HMHASAC"/>
<dbReference type="InParanoid" id="A0A163MUS7"/>
<sequence>MAWRCTGMSNIELVDNLKSSHIIKSPLVYQVMKKIDRNDFCPRYAYEDAPQSISYGATISAPHMHAYALEHLEKYLQPNMKALDVGSGSGYLTACMAEMVGSGGKVVGIEHIKELVDLSDRNMKKHHEDWIETGQVEFVVGDGRLGHPSEAPYDCIHVGAAAETKPTDLIAQLKAPGRLFTPVGTSQQSIMIYDKKEDGTVEERKIMGVMYVPLTDAEKQRGRDHSY</sequence>
<organism evidence="8">
    <name type="scientific">Absidia glauca</name>
    <name type="common">Pin mould</name>
    <dbReference type="NCBI Taxonomy" id="4829"/>
    <lineage>
        <taxon>Eukaryota</taxon>
        <taxon>Fungi</taxon>
        <taxon>Fungi incertae sedis</taxon>
        <taxon>Mucoromycota</taxon>
        <taxon>Mucoromycotina</taxon>
        <taxon>Mucoromycetes</taxon>
        <taxon>Mucorales</taxon>
        <taxon>Cunninghamellaceae</taxon>
        <taxon>Absidia</taxon>
    </lineage>
</organism>
<evidence type="ECO:0000256" key="2">
    <source>
        <dbReference type="ARBA" id="ARBA00005369"/>
    </source>
</evidence>
<dbReference type="EMBL" id="LT554937">
    <property type="protein sequence ID" value="SAM08901.1"/>
    <property type="molecule type" value="Genomic_DNA"/>
</dbReference>
<dbReference type="GO" id="GO:0032259">
    <property type="term" value="P:methylation"/>
    <property type="evidence" value="ECO:0007669"/>
    <property type="project" value="UniProtKB-KW"/>
</dbReference>
<evidence type="ECO:0000256" key="1">
    <source>
        <dbReference type="ARBA" id="ARBA00004496"/>
    </source>
</evidence>
<accession>A0A163MUS7</accession>
<name>A0A163MUS7_ABSGL</name>
<dbReference type="OrthoDB" id="73890at2759"/>
<keyword evidence="7" id="KW-0949">S-adenosyl-L-methionine</keyword>
<evidence type="ECO:0000256" key="5">
    <source>
        <dbReference type="ARBA" id="ARBA00022603"/>
    </source>
</evidence>
<dbReference type="CDD" id="cd02440">
    <property type="entry name" value="AdoMet_MTases"/>
    <property type="match status" value="1"/>
</dbReference>
<dbReference type="GO" id="GO:0005737">
    <property type="term" value="C:cytoplasm"/>
    <property type="evidence" value="ECO:0007669"/>
    <property type="project" value="UniProtKB-SubCell"/>
</dbReference>
<evidence type="ECO:0000256" key="6">
    <source>
        <dbReference type="ARBA" id="ARBA00022679"/>
    </source>
</evidence>
<dbReference type="Pfam" id="PF01135">
    <property type="entry name" value="PCMT"/>
    <property type="match status" value="1"/>
</dbReference>
<evidence type="ECO:0000313" key="8">
    <source>
        <dbReference type="EMBL" id="SAM08901.1"/>
    </source>
</evidence>
<keyword evidence="9" id="KW-1185">Reference proteome</keyword>
<comment type="subcellular location">
    <subcellularLocation>
        <location evidence="1">Cytoplasm</location>
    </subcellularLocation>
</comment>
<dbReference type="FunFam" id="3.40.50.150:FF:000027">
    <property type="entry name" value="Protein-L-isoaspartate O-methyltransferase"/>
    <property type="match status" value="1"/>
</dbReference>
<dbReference type="NCBIfam" id="TIGR00080">
    <property type="entry name" value="pimt"/>
    <property type="match status" value="1"/>
</dbReference>
<comment type="similarity">
    <text evidence="2">Belongs to the methyltransferase superfamily. L-isoaspartyl/D-aspartyl protein methyltransferase family.</text>
</comment>
<keyword evidence="5" id="KW-0489">Methyltransferase</keyword>
<dbReference type="Gene3D" id="3.40.50.150">
    <property type="entry name" value="Vaccinia Virus protein VP39"/>
    <property type="match status" value="1"/>
</dbReference>
<proteinExistence type="inferred from homology"/>